<organism evidence="1 2">
    <name type="scientific">Chloebia gouldiae</name>
    <name type="common">Gouldian finch</name>
    <name type="synonym">Erythrura gouldiae</name>
    <dbReference type="NCBI Taxonomy" id="44316"/>
    <lineage>
        <taxon>Eukaryota</taxon>
        <taxon>Metazoa</taxon>
        <taxon>Chordata</taxon>
        <taxon>Craniata</taxon>
        <taxon>Vertebrata</taxon>
        <taxon>Euteleostomi</taxon>
        <taxon>Archelosauria</taxon>
        <taxon>Archosauria</taxon>
        <taxon>Dinosauria</taxon>
        <taxon>Saurischia</taxon>
        <taxon>Theropoda</taxon>
        <taxon>Coelurosauria</taxon>
        <taxon>Aves</taxon>
        <taxon>Neognathae</taxon>
        <taxon>Neoaves</taxon>
        <taxon>Telluraves</taxon>
        <taxon>Australaves</taxon>
        <taxon>Passeriformes</taxon>
        <taxon>Passeroidea</taxon>
        <taxon>Passeridae</taxon>
        <taxon>Chloebia</taxon>
    </lineage>
</organism>
<gene>
    <name evidence="1" type="ORF">DV515_00007661</name>
</gene>
<reference evidence="1 2" key="1">
    <citation type="journal article" date="2018" name="Proc. R. Soc. B">
        <title>A non-coding region near Follistatin controls head colour polymorphism in the Gouldian finch.</title>
        <authorList>
            <person name="Toomey M.B."/>
            <person name="Marques C.I."/>
            <person name="Andrade P."/>
            <person name="Araujo P.M."/>
            <person name="Sabatino S."/>
            <person name="Gazda M.A."/>
            <person name="Afonso S."/>
            <person name="Lopes R.J."/>
            <person name="Corbo J.C."/>
            <person name="Carneiro M."/>
        </authorList>
    </citation>
    <scope>NUCLEOTIDE SEQUENCE [LARGE SCALE GENOMIC DNA]</scope>
    <source>
        <strain evidence="1">Red01</strain>
        <tissue evidence="1">Muscle</tissue>
    </source>
</reference>
<evidence type="ECO:0000313" key="1">
    <source>
        <dbReference type="EMBL" id="RLW01752.1"/>
    </source>
</evidence>
<dbReference type="AlphaFoldDB" id="A0A3L8SGR8"/>
<protein>
    <submittedName>
        <fullName evidence="1">Uncharacterized protein</fullName>
    </submittedName>
</protein>
<sequence length="105" mass="12466">MRMRLSQQPEGNVTLPHFLKGLWQRDTRGATERLRGRQRGQSKQPGAHQLFCTCVVSRLICLLLKMEYVWCWLDDSQQWIEYGKEVKFICCSCQKLLLSHLWRVL</sequence>
<proteinExistence type="predicted"/>
<dbReference type="EMBL" id="QUSF01000021">
    <property type="protein sequence ID" value="RLW01752.1"/>
    <property type="molecule type" value="Genomic_DNA"/>
</dbReference>
<comment type="caution">
    <text evidence="1">The sequence shown here is derived from an EMBL/GenBank/DDBJ whole genome shotgun (WGS) entry which is preliminary data.</text>
</comment>
<accession>A0A3L8SGR8</accession>
<dbReference type="Proteomes" id="UP000276834">
    <property type="component" value="Unassembled WGS sequence"/>
</dbReference>
<name>A0A3L8SGR8_CHLGU</name>
<evidence type="ECO:0000313" key="2">
    <source>
        <dbReference type="Proteomes" id="UP000276834"/>
    </source>
</evidence>
<keyword evidence="2" id="KW-1185">Reference proteome</keyword>